<sequence length="494" mass="56739">MGIIRLKNISFNYDNQVKPIFKNVNLEIDGSWKLGLIGRNGRGKTTLMRILQGQVEYQGSVETNLKLNYFPAKIENENETLEKTLMNVTNRDYSNFWEVEREMEQIGLDEELLNRKYNSLSPGQKTKALLAAMFADQDSFQLIDEPTNHLDDEGREKLATYLKQKRGFIVISHDRHFLNQVIDHVISIDRAQISSFQGNYETWATERKNADQRELNQKENLKKDIKKLERAARQKQEWSKATEKEKIGAADKGFVGHKAAKVMSKALNIRDRAEQKVESKRKLLQNIEVQDELKLNYEPYTGPQGNALIEVKEVILQRGSNILNSPISLTVKKGDRVILKGENGAGKSTLISAILGNRAVIKSGNVKLRQNISVSYLPQNFDQIHGTIAEFAAEKNIEVQDLLAMLRKLGFERDLFDKRIEQMSMGQKRKIALARSLCEHANIYIWDEPLNYLDVITREQVQDVILKVKPTLLMIDHDREFVEKVGTKIINFEK</sequence>
<keyword evidence="3" id="KW-0175">Coiled coil</keyword>
<evidence type="ECO:0000256" key="2">
    <source>
        <dbReference type="ARBA" id="ARBA00022840"/>
    </source>
</evidence>
<name>A0A0R2KXH3_9LACO</name>
<dbReference type="PANTHER" id="PTHR42855:SF2">
    <property type="entry name" value="DRUG RESISTANCE ABC TRANSPORTER,ATP-BINDING PROTEIN"/>
    <property type="match status" value="1"/>
</dbReference>
<dbReference type="InterPro" id="IPR003439">
    <property type="entry name" value="ABC_transporter-like_ATP-bd"/>
</dbReference>
<dbReference type="InterPro" id="IPR003593">
    <property type="entry name" value="AAA+_ATPase"/>
</dbReference>
<reference evidence="5 6" key="1">
    <citation type="journal article" date="2015" name="Genome Announc.">
        <title>Expanding the biotechnology potential of lactobacilli through comparative genomics of 213 strains and associated genera.</title>
        <authorList>
            <person name="Sun Z."/>
            <person name="Harris H.M."/>
            <person name="McCann A."/>
            <person name="Guo C."/>
            <person name="Argimon S."/>
            <person name="Zhang W."/>
            <person name="Yang X."/>
            <person name="Jeffery I.B."/>
            <person name="Cooney J.C."/>
            <person name="Kagawa T.F."/>
            <person name="Liu W."/>
            <person name="Song Y."/>
            <person name="Salvetti E."/>
            <person name="Wrobel A."/>
            <person name="Rasinkangas P."/>
            <person name="Parkhill J."/>
            <person name="Rea M.C."/>
            <person name="O'Sullivan O."/>
            <person name="Ritari J."/>
            <person name="Douillard F.P."/>
            <person name="Paul Ross R."/>
            <person name="Yang R."/>
            <person name="Briner A.E."/>
            <person name="Felis G.E."/>
            <person name="de Vos W.M."/>
            <person name="Barrangou R."/>
            <person name="Klaenhammer T.R."/>
            <person name="Caufield P.W."/>
            <person name="Cui Y."/>
            <person name="Zhang H."/>
            <person name="O'Toole P.W."/>
        </authorList>
    </citation>
    <scope>NUCLEOTIDE SEQUENCE [LARGE SCALE GENOMIC DNA]</scope>
    <source>
        <strain evidence="5 6">DSM 18001</strain>
    </source>
</reference>
<dbReference type="PROSITE" id="PS00211">
    <property type="entry name" value="ABC_TRANSPORTER_1"/>
    <property type="match status" value="1"/>
</dbReference>
<dbReference type="SUPFAM" id="SSF52540">
    <property type="entry name" value="P-loop containing nucleoside triphosphate hydrolases"/>
    <property type="match status" value="2"/>
</dbReference>
<dbReference type="STRING" id="331679.IV81_GL001539"/>
<dbReference type="InterPro" id="IPR027417">
    <property type="entry name" value="P-loop_NTPase"/>
</dbReference>
<evidence type="ECO:0000313" key="5">
    <source>
        <dbReference type="EMBL" id="KRN94126.1"/>
    </source>
</evidence>
<feature type="coiled-coil region" evidence="3">
    <location>
        <begin position="208"/>
        <end position="238"/>
    </location>
</feature>
<dbReference type="PROSITE" id="PS50893">
    <property type="entry name" value="ABC_TRANSPORTER_2"/>
    <property type="match status" value="2"/>
</dbReference>
<proteinExistence type="predicted"/>
<dbReference type="GO" id="GO:0005524">
    <property type="term" value="F:ATP binding"/>
    <property type="evidence" value="ECO:0007669"/>
    <property type="project" value="UniProtKB-KW"/>
</dbReference>
<dbReference type="InterPro" id="IPR017871">
    <property type="entry name" value="ABC_transporter-like_CS"/>
</dbReference>
<keyword evidence="2" id="KW-0067">ATP-binding</keyword>
<evidence type="ECO:0000256" key="3">
    <source>
        <dbReference type="SAM" id="Coils"/>
    </source>
</evidence>
<dbReference type="CDD" id="cd03221">
    <property type="entry name" value="ABCF_EF-3"/>
    <property type="match status" value="2"/>
</dbReference>
<dbReference type="AlphaFoldDB" id="A0A0R2KXH3"/>
<dbReference type="Pfam" id="PF00005">
    <property type="entry name" value="ABC_tran"/>
    <property type="match status" value="2"/>
</dbReference>
<dbReference type="PATRIC" id="fig|331679.3.peg.1575"/>
<feature type="domain" description="ABC transporter" evidence="4">
    <location>
        <begin position="309"/>
        <end position="494"/>
    </location>
</feature>
<gene>
    <name evidence="5" type="ORF">IV81_GL001539</name>
</gene>
<feature type="domain" description="ABC transporter" evidence="4">
    <location>
        <begin position="4"/>
        <end position="215"/>
    </location>
</feature>
<organism evidence="5 6">
    <name type="scientific">Pediococcus stilesii</name>
    <dbReference type="NCBI Taxonomy" id="331679"/>
    <lineage>
        <taxon>Bacteria</taxon>
        <taxon>Bacillati</taxon>
        <taxon>Bacillota</taxon>
        <taxon>Bacilli</taxon>
        <taxon>Lactobacillales</taxon>
        <taxon>Lactobacillaceae</taxon>
        <taxon>Pediococcus</taxon>
    </lineage>
</organism>
<evidence type="ECO:0000256" key="1">
    <source>
        <dbReference type="ARBA" id="ARBA00022741"/>
    </source>
</evidence>
<accession>A0A0R2KXH3</accession>
<evidence type="ECO:0000259" key="4">
    <source>
        <dbReference type="PROSITE" id="PS50893"/>
    </source>
</evidence>
<evidence type="ECO:0000313" key="6">
    <source>
        <dbReference type="Proteomes" id="UP000051859"/>
    </source>
</evidence>
<keyword evidence="1" id="KW-0547">Nucleotide-binding</keyword>
<dbReference type="InterPro" id="IPR051309">
    <property type="entry name" value="ABCF_ATPase"/>
</dbReference>
<dbReference type="RefSeq" id="WP_057802525.1">
    <property type="nucleotide sequence ID" value="NZ_JQBX01000007.1"/>
</dbReference>
<dbReference type="GO" id="GO:0016887">
    <property type="term" value="F:ATP hydrolysis activity"/>
    <property type="evidence" value="ECO:0007669"/>
    <property type="project" value="InterPro"/>
</dbReference>
<dbReference type="EMBL" id="JQBX01000007">
    <property type="protein sequence ID" value="KRN94126.1"/>
    <property type="molecule type" value="Genomic_DNA"/>
</dbReference>
<dbReference type="NCBIfam" id="NF000355">
    <property type="entry name" value="ribo_prot_ABC_F"/>
    <property type="match status" value="1"/>
</dbReference>
<dbReference type="SMART" id="SM00382">
    <property type="entry name" value="AAA"/>
    <property type="match status" value="2"/>
</dbReference>
<dbReference type="Proteomes" id="UP000051859">
    <property type="component" value="Unassembled WGS sequence"/>
</dbReference>
<dbReference type="PANTHER" id="PTHR42855">
    <property type="entry name" value="ABC TRANSPORTER ATP-BINDING SUBUNIT"/>
    <property type="match status" value="1"/>
</dbReference>
<comment type="caution">
    <text evidence="5">The sequence shown here is derived from an EMBL/GenBank/DDBJ whole genome shotgun (WGS) entry which is preliminary data.</text>
</comment>
<protein>
    <submittedName>
        <fullName evidence="5">ABC transporter ATPase</fullName>
    </submittedName>
</protein>
<dbReference type="Gene3D" id="3.40.50.300">
    <property type="entry name" value="P-loop containing nucleotide triphosphate hydrolases"/>
    <property type="match status" value="2"/>
</dbReference>
<keyword evidence="6" id="KW-1185">Reference proteome</keyword>